<proteinExistence type="predicted"/>
<organism evidence="2 3">
    <name type="scientific">Solibacillus kalamii</name>
    <dbReference type="NCBI Taxonomy" id="1748298"/>
    <lineage>
        <taxon>Bacteria</taxon>
        <taxon>Bacillati</taxon>
        <taxon>Bacillota</taxon>
        <taxon>Bacilli</taxon>
        <taxon>Bacillales</taxon>
        <taxon>Caryophanaceae</taxon>
        <taxon>Solibacillus</taxon>
    </lineage>
</organism>
<keyword evidence="1" id="KW-1133">Transmembrane helix</keyword>
<evidence type="ECO:0000313" key="3">
    <source>
        <dbReference type="Proteomes" id="UP000196594"/>
    </source>
</evidence>
<accession>A0ABX3ZHG0</accession>
<keyword evidence="3" id="KW-1185">Reference proteome</keyword>
<reference evidence="2 3" key="1">
    <citation type="journal article" date="2017" name="Int. J. Syst. Evol. Microbiol.">
        <title>Solibacillus kalamii sp. nov., isolated from a high-efficiency particulate arrestance filter system used in the International Space Station.</title>
        <authorList>
            <person name="Checinska Sielaff A."/>
            <person name="Kumar R.M."/>
            <person name="Pal D."/>
            <person name="Mayilraj S."/>
            <person name="Venkateswaran K."/>
        </authorList>
    </citation>
    <scope>NUCLEOTIDE SEQUENCE [LARGE SCALE GENOMIC DNA]</scope>
    <source>
        <strain evidence="2 3">ISSFR-015</strain>
    </source>
</reference>
<gene>
    <name evidence="2" type="ORF">CBM15_09885</name>
</gene>
<feature type="transmembrane region" description="Helical" evidence="1">
    <location>
        <begin position="6"/>
        <end position="26"/>
    </location>
</feature>
<sequence length="67" mass="7682">MKWIKFSLYFIAALLSLIALLSNIRLGKIIKTEQNEEMIRNKVRNSTSVMIVVIIIAIILYSIAVFL</sequence>
<dbReference type="EMBL" id="NHNT01000005">
    <property type="protein sequence ID" value="OUZ39161.1"/>
    <property type="molecule type" value="Genomic_DNA"/>
</dbReference>
<dbReference type="Proteomes" id="UP000196594">
    <property type="component" value="Unassembled WGS sequence"/>
</dbReference>
<comment type="caution">
    <text evidence="2">The sequence shown here is derived from an EMBL/GenBank/DDBJ whole genome shotgun (WGS) entry which is preliminary data.</text>
</comment>
<dbReference type="RefSeq" id="WP_087617362.1">
    <property type="nucleotide sequence ID" value="NZ_JAFBEY010000001.1"/>
</dbReference>
<keyword evidence="1" id="KW-0472">Membrane</keyword>
<evidence type="ECO:0000313" key="2">
    <source>
        <dbReference type="EMBL" id="OUZ39161.1"/>
    </source>
</evidence>
<keyword evidence="1" id="KW-0812">Transmembrane</keyword>
<name>A0ABX3ZHG0_9BACL</name>
<feature type="transmembrane region" description="Helical" evidence="1">
    <location>
        <begin position="47"/>
        <end position="66"/>
    </location>
</feature>
<evidence type="ECO:0000256" key="1">
    <source>
        <dbReference type="SAM" id="Phobius"/>
    </source>
</evidence>
<protein>
    <submittedName>
        <fullName evidence="2">Uncharacterized protein</fullName>
    </submittedName>
</protein>